<dbReference type="AlphaFoldDB" id="A0AAJ5MHK9"/>
<dbReference type="GO" id="GO:0016616">
    <property type="term" value="F:oxidoreductase activity, acting on the CH-OH group of donors, NAD or NADP as acceptor"/>
    <property type="evidence" value="ECO:0007669"/>
    <property type="project" value="InterPro"/>
</dbReference>
<dbReference type="SUPFAM" id="SSF56327">
    <property type="entry name" value="LDH C-terminal domain-like"/>
    <property type="match status" value="1"/>
</dbReference>
<evidence type="ECO:0000256" key="2">
    <source>
        <dbReference type="ARBA" id="ARBA00022723"/>
    </source>
</evidence>
<evidence type="ECO:0000256" key="3">
    <source>
        <dbReference type="ARBA" id="ARBA00022801"/>
    </source>
</evidence>
<dbReference type="PANTHER" id="PTHR32092:SF5">
    <property type="entry name" value="6-PHOSPHO-BETA-GLUCOSIDASE"/>
    <property type="match status" value="1"/>
</dbReference>
<sequence length="401" mass="43988">MKTLAVLGGGSPYTLQLCEQLAATALANETWELRLQGRNQAVTSRIAHFAQSRLPAWKVSHHTCALPVLDGADYIVHQARYGGLEGRQEGESLGRSLAAPADETLGPAGLLAAIRCMPYIAELADLLQRLCPQAWMLNITNPLSLTTSQFFLQGHSRCIGICELPTVTQQQIATFLQLPCNQLQWAYTGLNHRGFLHDLSHAGQSVLPHLLSLLEHQSLNGFDAALIEELQAVPTKYFRLLITSKVEDNHRSTQLVNLRAEVLEQLEQAPLRYPPALEQRPMPWYEHAVVPMLEALSGARPPCVLPVNQCTSDGITREFLATVSADAVKDDLPRTPPPPAIGRWMQVFETHEAASLSASLDPTVENIKNAFAADPLMASRDLKADTAIFQTYLTGDAYGHA</sequence>
<proteinExistence type="inferred from homology"/>
<keyword evidence="4 10" id="KW-0520">NAD</keyword>
<keyword evidence="8" id="KW-0408">Iron</keyword>
<dbReference type="Pfam" id="PF02056">
    <property type="entry name" value="Glyco_hydro_4"/>
    <property type="match status" value="1"/>
</dbReference>
<comment type="cofactor">
    <cofactor evidence="10">
        <name>NAD(+)</name>
        <dbReference type="ChEBI" id="CHEBI:57540"/>
    </cofactor>
    <text evidence="10">Binds 1 NAD(+) per subunit.</text>
</comment>
<keyword evidence="8" id="KW-0533">Nickel</keyword>
<evidence type="ECO:0000256" key="9">
    <source>
        <dbReference type="PIRSR" id="PIRSR601088-4"/>
    </source>
</evidence>
<evidence type="ECO:0000256" key="1">
    <source>
        <dbReference type="ARBA" id="ARBA00010141"/>
    </source>
</evidence>
<dbReference type="GO" id="GO:0004553">
    <property type="term" value="F:hydrolase activity, hydrolyzing O-glycosyl compounds"/>
    <property type="evidence" value="ECO:0007669"/>
    <property type="project" value="InterPro"/>
</dbReference>
<dbReference type="InterPro" id="IPR019802">
    <property type="entry name" value="GlycHydrolase_4_CS"/>
</dbReference>
<feature type="binding site" evidence="7">
    <location>
        <position position="141"/>
    </location>
    <ligand>
        <name>substrate</name>
    </ligand>
</feature>
<evidence type="ECO:0000256" key="6">
    <source>
        <dbReference type="ARBA" id="ARBA00023295"/>
    </source>
</evidence>
<dbReference type="InterPro" id="IPR015955">
    <property type="entry name" value="Lactate_DH/Glyco_Ohase_4_C"/>
</dbReference>
<evidence type="ECO:0000256" key="5">
    <source>
        <dbReference type="ARBA" id="ARBA00023211"/>
    </source>
</evidence>
<dbReference type="InterPro" id="IPR022616">
    <property type="entry name" value="Glyco_hydro_4_C"/>
</dbReference>
<reference evidence="12" key="1">
    <citation type="submission" date="2021-08" db="EMBL/GenBank/DDBJ databases">
        <authorList>
            <person name="Yaryura P.M."/>
            <person name="Bianco M.I."/>
            <person name="Morais C."/>
            <person name="Setubal J.C."/>
        </authorList>
    </citation>
    <scope>NUCLEOTIDE SEQUENCE</scope>
    <source>
        <strain evidence="12">AP1</strain>
    </source>
</reference>
<feature type="binding site" evidence="8">
    <location>
        <position position="162"/>
    </location>
    <ligand>
        <name>Mn(2+)</name>
        <dbReference type="ChEBI" id="CHEBI:29035"/>
    </ligand>
</feature>
<evidence type="ECO:0000259" key="11">
    <source>
        <dbReference type="Pfam" id="PF11975"/>
    </source>
</evidence>
<dbReference type="GO" id="GO:0046872">
    <property type="term" value="F:metal ion binding"/>
    <property type="evidence" value="ECO:0007669"/>
    <property type="project" value="UniProtKB-KW"/>
</dbReference>
<evidence type="ECO:0000256" key="10">
    <source>
        <dbReference type="RuleBase" id="RU361152"/>
    </source>
</evidence>
<comment type="similarity">
    <text evidence="1 10">Belongs to the glycosyl hydrolase 4 family.</text>
</comment>
<evidence type="ECO:0000313" key="13">
    <source>
        <dbReference type="Proteomes" id="UP001209279"/>
    </source>
</evidence>
<evidence type="ECO:0000313" key="12">
    <source>
        <dbReference type="EMBL" id="UXZ43976.1"/>
    </source>
</evidence>
<dbReference type="Gene3D" id="3.90.110.10">
    <property type="entry name" value="Lactate dehydrogenase/glycoside hydrolase, family 4, C-terminal"/>
    <property type="match status" value="1"/>
</dbReference>
<gene>
    <name evidence="12" type="ORF">K7K07_18095</name>
</gene>
<feature type="binding site" evidence="7">
    <location>
        <position position="87"/>
    </location>
    <ligand>
        <name>substrate</name>
    </ligand>
</feature>
<dbReference type="SUPFAM" id="SSF51735">
    <property type="entry name" value="NAD(P)-binding Rossmann-fold domains"/>
    <property type="match status" value="1"/>
</dbReference>
<evidence type="ECO:0000256" key="7">
    <source>
        <dbReference type="PIRSR" id="PIRSR601088-2"/>
    </source>
</evidence>
<dbReference type="RefSeq" id="WP_110605099.1">
    <property type="nucleotide sequence ID" value="NZ_CATKPM010000044.1"/>
</dbReference>
<dbReference type="Pfam" id="PF11975">
    <property type="entry name" value="Glyco_hydro_4C"/>
    <property type="match status" value="1"/>
</dbReference>
<dbReference type="Gene3D" id="3.40.50.720">
    <property type="entry name" value="NAD(P)-binding Rossmann-like Domain"/>
    <property type="match status" value="1"/>
</dbReference>
<keyword evidence="5 8" id="KW-0464">Manganese</keyword>
<evidence type="ECO:0000256" key="4">
    <source>
        <dbReference type="ARBA" id="ARBA00023027"/>
    </source>
</evidence>
<feature type="binding site" evidence="8">
    <location>
        <position position="192"/>
    </location>
    <ligand>
        <name>Mn(2+)</name>
        <dbReference type="ChEBI" id="CHEBI:29035"/>
    </ligand>
</feature>
<dbReference type="GO" id="GO:0005975">
    <property type="term" value="P:carbohydrate metabolic process"/>
    <property type="evidence" value="ECO:0007669"/>
    <property type="project" value="InterPro"/>
</dbReference>
<feature type="site" description="Increases basicity of active site Tyr" evidence="9">
    <location>
        <position position="103"/>
    </location>
</feature>
<dbReference type="InterPro" id="IPR036291">
    <property type="entry name" value="NAD(P)-bd_dom_sf"/>
</dbReference>
<dbReference type="Proteomes" id="UP001209279">
    <property type="component" value="Chromosome"/>
</dbReference>
<keyword evidence="3 10" id="KW-0378">Hydrolase</keyword>
<dbReference type="EMBL" id="CP083803">
    <property type="protein sequence ID" value="UXZ43976.1"/>
    <property type="molecule type" value="Genomic_DNA"/>
</dbReference>
<dbReference type="InterPro" id="IPR001088">
    <property type="entry name" value="Glyco_hydro_4"/>
</dbReference>
<name>A0AAJ5MHK9_9PSED</name>
<keyword evidence="8" id="KW-0170">Cobalt</keyword>
<accession>A0AAJ5MHK9</accession>
<dbReference type="PRINTS" id="PR00732">
    <property type="entry name" value="GLHYDRLASE4"/>
</dbReference>
<feature type="domain" description="Glycosyl hydrolase family 4 C-terminal" evidence="11">
    <location>
        <begin position="187"/>
        <end position="276"/>
    </location>
</feature>
<dbReference type="PANTHER" id="PTHR32092">
    <property type="entry name" value="6-PHOSPHO-BETA-GLUCOSIDASE-RELATED"/>
    <property type="match status" value="1"/>
</dbReference>
<keyword evidence="6 10" id="KW-0326">Glycosidase</keyword>
<evidence type="ECO:0000256" key="8">
    <source>
        <dbReference type="PIRSR" id="PIRSR601088-3"/>
    </source>
</evidence>
<protein>
    <submittedName>
        <fullName evidence="12">6-phospho-beta-glucosidase</fullName>
    </submittedName>
</protein>
<keyword evidence="2 8" id="KW-0479">Metal-binding</keyword>
<dbReference type="PROSITE" id="PS01324">
    <property type="entry name" value="GLYCOSYL_HYDROL_F4"/>
    <property type="match status" value="1"/>
</dbReference>
<organism evidence="12 13">
    <name type="scientific">Pseudomonas soli</name>
    <dbReference type="NCBI Taxonomy" id="1306993"/>
    <lineage>
        <taxon>Bacteria</taxon>
        <taxon>Pseudomonadati</taxon>
        <taxon>Pseudomonadota</taxon>
        <taxon>Gammaproteobacteria</taxon>
        <taxon>Pseudomonadales</taxon>
        <taxon>Pseudomonadaceae</taxon>
        <taxon>Pseudomonas</taxon>
    </lineage>
</organism>